<name>U4LCZ8_PYROM</name>
<organism evidence="2 3">
    <name type="scientific">Pyronema omphalodes (strain CBS 100304)</name>
    <name type="common">Pyronema confluens</name>
    <dbReference type="NCBI Taxonomy" id="1076935"/>
    <lineage>
        <taxon>Eukaryota</taxon>
        <taxon>Fungi</taxon>
        <taxon>Dikarya</taxon>
        <taxon>Ascomycota</taxon>
        <taxon>Pezizomycotina</taxon>
        <taxon>Pezizomycetes</taxon>
        <taxon>Pezizales</taxon>
        <taxon>Pyronemataceae</taxon>
        <taxon>Pyronema</taxon>
    </lineage>
</organism>
<feature type="chain" id="PRO_5004652155" description="Extracellular membrane protein CFEM domain-containing protein" evidence="1">
    <location>
        <begin position="19"/>
        <end position="246"/>
    </location>
</feature>
<evidence type="ECO:0000313" key="3">
    <source>
        <dbReference type="Proteomes" id="UP000018144"/>
    </source>
</evidence>
<protein>
    <recommendedName>
        <fullName evidence="4">Extracellular membrane protein CFEM domain-containing protein</fullName>
    </recommendedName>
</protein>
<proteinExistence type="predicted"/>
<gene>
    <name evidence="2" type="ORF">PCON_07079</name>
</gene>
<evidence type="ECO:0000313" key="2">
    <source>
        <dbReference type="EMBL" id="CCX29753.1"/>
    </source>
</evidence>
<keyword evidence="1" id="KW-0732">Signal</keyword>
<evidence type="ECO:0000256" key="1">
    <source>
        <dbReference type="SAM" id="SignalP"/>
    </source>
</evidence>
<sequence>MRPSILFLAATLLQAVYAAPSSAAITPDLNTRDEPKIDTTPVVTLNELFTAIPGGRQAFAEALSSSGGAGSQGQGLSGLGGSPADTIDNLLSILHPILGPIMGLVRKPCQKIYESCKADAAKCLLGNRPPIICDGYDDTCEDFKLGICQGKISLQTLPDFPLIDLKKQCVWLVGKICKNDEGCKQRFKGVCGVLPGNLLPGLNPPNNGGNGGLLDGILGKNGILGGLFGKGGALERGGEGIEAVKE</sequence>
<evidence type="ECO:0008006" key="4">
    <source>
        <dbReference type="Google" id="ProtNLM"/>
    </source>
</evidence>
<reference evidence="2 3" key="1">
    <citation type="journal article" date="2013" name="PLoS Genet.">
        <title>The genome and development-dependent transcriptomes of Pyronema confluens: a window into fungal evolution.</title>
        <authorList>
            <person name="Traeger S."/>
            <person name="Altegoer F."/>
            <person name="Freitag M."/>
            <person name="Gabaldon T."/>
            <person name="Kempken F."/>
            <person name="Kumar A."/>
            <person name="Marcet-Houben M."/>
            <person name="Poggeler S."/>
            <person name="Stajich J.E."/>
            <person name="Nowrousian M."/>
        </authorList>
    </citation>
    <scope>NUCLEOTIDE SEQUENCE [LARGE SCALE GENOMIC DNA]</scope>
    <source>
        <strain evidence="3">CBS 100304</strain>
        <tissue evidence="2">Vegetative mycelium</tissue>
    </source>
</reference>
<dbReference type="AlphaFoldDB" id="U4LCZ8"/>
<feature type="signal peptide" evidence="1">
    <location>
        <begin position="1"/>
        <end position="18"/>
    </location>
</feature>
<dbReference type="OrthoDB" id="10398737at2759"/>
<dbReference type="Proteomes" id="UP000018144">
    <property type="component" value="Unassembled WGS sequence"/>
</dbReference>
<dbReference type="EMBL" id="HF935354">
    <property type="protein sequence ID" value="CCX29753.1"/>
    <property type="molecule type" value="Genomic_DNA"/>
</dbReference>
<accession>U4LCZ8</accession>
<keyword evidence="3" id="KW-1185">Reference proteome</keyword>